<dbReference type="RefSeq" id="WP_425425798.1">
    <property type="nucleotide sequence ID" value="NZ_CBDQZW010000010.1"/>
</dbReference>
<keyword evidence="2" id="KW-1133">Transmembrane helix</keyword>
<sequence>MRNRTTPARRLMVLALSASTLFAAPGVANAAEAQLNPTNEMSFGLLGPVGLAAVVLGVVGMALGVVRQRRKAAQPPAEPTPAEPDTTRPTLTPYRRPSV</sequence>
<dbReference type="EMBL" id="FORP01000003">
    <property type="protein sequence ID" value="SFJ09705.1"/>
    <property type="molecule type" value="Genomic_DNA"/>
</dbReference>
<feature type="signal peptide" evidence="3">
    <location>
        <begin position="1"/>
        <end position="30"/>
    </location>
</feature>
<reference evidence="4 5" key="1">
    <citation type="submission" date="2016-10" db="EMBL/GenBank/DDBJ databases">
        <authorList>
            <person name="de Groot N.N."/>
        </authorList>
    </citation>
    <scope>NUCLEOTIDE SEQUENCE [LARGE SCALE GENOMIC DNA]</scope>
    <source>
        <strain evidence="4 5">DSM 44468</strain>
    </source>
</reference>
<keyword evidence="2" id="KW-0472">Membrane</keyword>
<accession>A0A1I3NKM6</accession>
<gene>
    <name evidence="4" type="ORF">SAMN05421835_10365</name>
</gene>
<evidence type="ECO:0000256" key="3">
    <source>
        <dbReference type="SAM" id="SignalP"/>
    </source>
</evidence>
<evidence type="ECO:0000256" key="1">
    <source>
        <dbReference type="SAM" id="MobiDB-lite"/>
    </source>
</evidence>
<keyword evidence="2" id="KW-0812">Transmembrane</keyword>
<proteinExistence type="predicted"/>
<dbReference type="AlphaFoldDB" id="A0A1I3NKM6"/>
<organism evidence="4 5">
    <name type="scientific">Amycolatopsis sacchari</name>
    <dbReference type="NCBI Taxonomy" id="115433"/>
    <lineage>
        <taxon>Bacteria</taxon>
        <taxon>Bacillati</taxon>
        <taxon>Actinomycetota</taxon>
        <taxon>Actinomycetes</taxon>
        <taxon>Pseudonocardiales</taxon>
        <taxon>Pseudonocardiaceae</taxon>
        <taxon>Amycolatopsis</taxon>
    </lineage>
</organism>
<feature type="chain" id="PRO_5011589584" description="PEP-CTERM protein-sorting domain-containing protein" evidence="3">
    <location>
        <begin position="31"/>
        <end position="99"/>
    </location>
</feature>
<evidence type="ECO:0000256" key="2">
    <source>
        <dbReference type="SAM" id="Phobius"/>
    </source>
</evidence>
<name>A0A1I3NKM6_9PSEU</name>
<keyword evidence="3" id="KW-0732">Signal</keyword>
<evidence type="ECO:0000313" key="5">
    <source>
        <dbReference type="Proteomes" id="UP000199025"/>
    </source>
</evidence>
<feature type="region of interest" description="Disordered" evidence="1">
    <location>
        <begin position="69"/>
        <end position="99"/>
    </location>
</feature>
<dbReference type="Proteomes" id="UP000199025">
    <property type="component" value="Unassembled WGS sequence"/>
</dbReference>
<feature type="transmembrane region" description="Helical" evidence="2">
    <location>
        <begin position="46"/>
        <end position="66"/>
    </location>
</feature>
<evidence type="ECO:0000313" key="4">
    <source>
        <dbReference type="EMBL" id="SFJ09705.1"/>
    </source>
</evidence>
<evidence type="ECO:0008006" key="6">
    <source>
        <dbReference type="Google" id="ProtNLM"/>
    </source>
</evidence>
<keyword evidence="5" id="KW-1185">Reference proteome</keyword>
<protein>
    <recommendedName>
        <fullName evidence="6">PEP-CTERM protein-sorting domain-containing protein</fullName>
    </recommendedName>
</protein>
<feature type="compositionally biased region" description="Low complexity" evidence="1">
    <location>
        <begin position="83"/>
        <end position="99"/>
    </location>
</feature>